<dbReference type="Proteomes" id="UP000248555">
    <property type="component" value="Unassembled WGS sequence"/>
</dbReference>
<dbReference type="GO" id="GO:0019120">
    <property type="term" value="F:hydrolase activity, acting on acid halide bonds, in C-halide compounds"/>
    <property type="evidence" value="ECO:0007669"/>
    <property type="project" value="InterPro"/>
</dbReference>
<dbReference type="NCBIfam" id="TIGR01549">
    <property type="entry name" value="HAD-SF-IA-v1"/>
    <property type="match status" value="1"/>
</dbReference>
<dbReference type="SUPFAM" id="SSF56784">
    <property type="entry name" value="HAD-like"/>
    <property type="match status" value="1"/>
</dbReference>
<dbReference type="NCBIfam" id="TIGR01509">
    <property type="entry name" value="HAD-SF-IA-v3"/>
    <property type="match status" value="1"/>
</dbReference>
<dbReference type="InterPro" id="IPR036412">
    <property type="entry name" value="HAD-like_sf"/>
</dbReference>
<dbReference type="PRINTS" id="PR00413">
    <property type="entry name" value="HADHALOGNASE"/>
</dbReference>
<dbReference type="SFLD" id="SFLDG01135">
    <property type="entry name" value="C1.5.6:_HAD__Beta-PGM__Phospha"/>
    <property type="match status" value="1"/>
</dbReference>
<organism evidence="3 4">
    <name type="scientific">Paranoxybacillus vitaminiphilus</name>
    <dbReference type="NCBI Taxonomy" id="581036"/>
    <lineage>
        <taxon>Bacteria</taxon>
        <taxon>Bacillati</taxon>
        <taxon>Bacillota</taxon>
        <taxon>Bacilli</taxon>
        <taxon>Bacillales</taxon>
        <taxon>Anoxybacillaceae</taxon>
        <taxon>Paranoxybacillus</taxon>
    </lineage>
</organism>
<dbReference type="Gene3D" id="3.40.50.1000">
    <property type="entry name" value="HAD superfamily/HAD-like"/>
    <property type="match status" value="1"/>
</dbReference>
<accession>A0A327YDA4</accession>
<dbReference type="PANTHER" id="PTHR43316:SF3">
    <property type="entry name" value="HALOACID DEHALOGENASE, TYPE II (AFU_ORTHOLOGUE AFUA_2G07750)-RELATED"/>
    <property type="match status" value="1"/>
</dbReference>
<evidence type="ECO:0000313" key="3">
    <source>
        <dbReference type="EMBL" id="RAK18854.1"/>
    </source>
</evidence>
<dbReference type="InterPro" id="IPR023214">
    <property type="entry name" value="HAD_sf"/>
</dbReference>
<dbReference type="Gene3D" id="1.10.150.240">
    <property type="entry name" value="Putative phosphatase, domain 2"/>
    <property type="match status" value="1"/>
</dbReference>
<keyword evidence="2" id="KW-0378">Hydrolase</keyword>
<dbReference type="OrthoDB" id="264363at2"/>
<evidence type="ECO:0000256" key="2">
    <source>
        <dbReference type="ARBA" id="ARBA00022801"/>
    </source>
</evidence>
<proteinExistence type="inferred from homology"/>
<gene>
    <name evidence="3" type="ORF">B0I26_10829</name>
</gene>
<evidence type="ECO:0000256" key="1">
    <source>
        <dbReference type="ARBA" id="ARBA00008106"/>
    </source>
</evidence>
<comment type="similarity">
    <text evidence="1">Belongs to the HAD-like hydrolase superfamily. S-2-haloalkanoic acid dehalogenase family.</text>
</comment>
<sequence length="221" mass="26081">MVRSVEAFVFDVYGTLFDVYSVQKACEECFPGKGEELCKIWRQKQLEYSFLRQLMGRYRTFLEVTKDALRYTCKKLRVSLDNKKEEKLINAYLQLTPYKEVQQVLKELDNKTLAIFSNGSRDMLEPLVNHYEFGQWFHHVISVDDMKQFKPTPASYMLVLDRLKVNREDVLFISSNTWDIAGAKSFGFYTAWINRTGEIMDELGIWPDCIYSDLTEILEWK</sequence>
<dbReference type="InterPro" id="IPR051540">
    <property type="entry name" value="S-2-haloacid_dehalogenase"/>
</dbReference>
<dbReference type="CDD" id="cd02588">
    <property type="entry name" value="HAD_L2-DEX"/>
    <property type="match status" value="1"/>
</dbReference>
<dbReference type="PANTHER" id="PTHR43316">
    <property type="entry name" value="HYDROLASE, HALOACID DELAHOGENASE-RELATED"/>
    <property type="match status" value="1"/>
</dbReference>
<dbReference type="SFLD" id="SFLDG01129">
    <property type="entry name" value="C1.5:_HAD__Beta-PGM__Phosphata"/>
    <property type="match status" value="1"/>
</dbReference>
<dbReference type="InterPro" id="IPR006439">
    <property type="entry name" value="HAD-SF_hydro_IA"/>
</dbReference>
<dbReference type="Pfam" id="PF00702">
    <property type="entry name" value="Hydrolase"/>
    <property type="match status" value="1"/>
</dbReference>
<dbReference type="NCBIfam" id="TIGR01493">
    <property type="entry name" value="HAD-SF-IA-v2"/>
    <property type="match status" value="1"/>
</dbReference>
<keyword evidence="4" id="KW-1185">Reference proteome</keyword>
<dbReference type="SFLD" id="SFLDS00003">
    <property type="entry name" value="Haloacid_Dehalogenase"/>
    <property type="match status" value="1"/>
</dbReference>
<protein>
    <submittedName>
        <fullName evidence="3">2-haloacid dehalogenase</fullName>
    </submittedName>
</protein>
<dbReference type="InterPro" id="IPR023198">
    <property type="entry name" value="PGP-like_dom2"/>
</dbReference>
<reference evidence="3 4" key="1">
    <citation type="submission" date="2018-06" db="EMBL/GenBank/DDBJ databases">
        <title>Genomic Encyclopedia of Type Strains, Phase III (KMG-III): the genomes of soil and plant-associated and newly described type strains.</title>
        <authorList>
            <person name="Whitman W."/>
        </authorList>
    </citation>
    <scope>NUCLEOTIDE SEQUENCE [LARGE SCALE GENOMIC DNA]</scope>
    <source>
        <strain evidence="3 4">CGMCC 1.8979</strain>
    </source>
</reference>
<dbReference type="NCBIfam" id="TIGR01428">
    <property type="entry name" value="HAD_type_II"/>
    <property type="match status" value="1"/>
</dbReference>
<dbReference type="RefSeq" id="WP_111645390.1">
    <property type="nucleotide sequence ID" value="NZ_QLMH01000008.1"/>
</dbReference>
<comment type="caution">
    <text evidence="3">The sequence shown here is derived from an EMBL/GenBank/DDBJ whole genome shotgun (WGS) entry which is preliminary data.</text>
</comment>
<dbReference type="InterPro" id="IPR006328">
    <property type="entry name" value="2-HAD"/>
</dbReference>
<name>A0A327YDA4_9BACL</name>
<evidence type="ECO:0000313" key="4">
    <source>
        <dbReference type="Proteomes" id="UP000248555"/>
    </source>
</evidence>
<dbReference type="SFLD" id="SFLDF00045">
    <property type="entry name" value="2-haloacid_dehalogenase"/>
    <property type="match status" value="1"/>
</dbReference>
<dbReference type="AlphaFoldDB" id="A0A327YDA4"/>
<dbReference type="EMBL" id="QLMH01000008">
    <property type="protein sequence ID" value="RAK18854.1"/>
    <property type="molecule type" value="Genomic_DNA"/>
</dbReference>